<feature type="compositionally biased region" description="Gly residues" evidence="2">
    <location>
        <begin position="434"/>
        <end position="448"/>
    </location>
</feature>
<organism evidence="3 4">
    <name type="scientific">Phytophthora rubi</name>
    <dbReference type="NCBI Taxonomy" id="129364"/>
    <lineage>
        <taxon>Eukaryota</taxon>
        <taxon>Sar</taxon>
        <taxon>Stramenopiles</taxon>
        <taxon>Oomycota</taxon>
        <taxon>Peronosporomycetes</taxon>
        <taxon>Peronosporales</taxon>
        <taxon>Peronosporaceae</taxon>
        <taxon>Phytophthora</taxon>
    </lineage>
</organism>
<feature type="compositionally biased region" description="Acidic residues" evidence="2">
    <location>
        <begin position="460"/>
        <end position="473"/>
    </location>
</feature>
<comment type="caution">
    <text evidence="3">The sequence shown here is derived from an EMBL/GenBank/DDBJ whole genome shotgun (WGS) entry which is preliminary data.</text>
</comment>
<evidence type="ECO:0000256" key="1">
    <source>
        <dbReference type="SAM" id="Coils"/>
    </source>
</evidence>
<feature type="region of interest" description="Disordered" evidence="2">
    <location>
        <begin position="1"/>
        <end position="41"/>
    </location>
</feature>
<feature type="compositionally biased region" description="Basic and acidic residues" evidence="2">
    <location>
        <begin position="408"/>
        <end position="424"/>
    </location>
</feature>
<dbReference type="AlphaFoldDB" id="A0A6A3ICD6"/>
<sequence length="665" mass="69878">MSSHRPDHSDGDRSPPPSPRSARSTTSRRSTRAPRSPAGEIARLEQELGSTQATRATLFRDRDRLNNIINLLNTELQDLERHRWGQEDEIRRLRTEIDDLQRASNGGSTQLIQDLRLQTHELQWTQDELATAVRSLDRVTTALQNSEAELDQERSTSGGSAPLAPTSSAPVPAASGSASTSVTRLSEELRQARRDLASLQAARNVSTARVVQLEGDNRQLRDEISQLNQGQATSATENSDLRARLTDARRDICALEAQLSDVQDAYAGLRRVNDESEEGLEDVSTALSRVVEWIHLRHAAGAATPSSSAAEVATPSSSAAGAATPSSSAAGAAAPLSSTSTTPTGKRARDRSASPTLGPSPLKRAGSVSSQLPPSRSRSPSPALSLSSDEEIDQGPGGPGVLAPQEVIEIHDDGAGSESDHAGPEADQAPPVGGQAGSGTPPGSGGSPEYGSPPKGGNVEESEEEEEEDESDPEALAALARSRSEARRRPPVSTPRSKDPSPPPTTPRRRSPSAESSHSRSSTPGPGSIPRSPPASPSPPSSPAGSPPGSPPGPPGSPQGGALAPPLFPIATSIPGFNAPRNLTQAETDPWPAILLSQWQITALILSSLSRDLVIPSGWLFPEHIRGTRKPVPGVGYRDDLITGANIQALINSRPWTVLANPTKP</sequence>
<accession>A0A6A3ICD6</accession>
<feature type="region of interest" description="Disordered" evidence="2">
    <location>
        <begin position="318"/>
        <end position="569"/>
    </location>
</feature>
<dbReference type="Gene3D" id="1.10.287.1490">
    <property type="match status" value="2"/>
</dbReference>
<evidence type="ECO:0008006" key="5">
    <source>
        <dbReference type="Google" id="ProtNLM"/>
    </source>
</evidence>
<evidence type="ECO:0000313" key="3">
    <source>
        <dbReference type="EMBL" id="KAE8979657.1"/>
    </source>
</evidence>
<proteinExistence type="predicted"/>
<evidence type="ECO:0000256" key="2">
    <source>
        <dbReference type="SAM" id="MobiDB-lite"/>
    </source>
</evidence>
<reference evidence="3 4" key="1">
    <citation type="submission" date="2018-09" db="EMBL/GenBank/DDBJ databases">
        <title>Genomic investigation of the strawberry pathogen Phytophthora fragariae indicates pathogenicity is determined by transcriptional variation in three key races.</title>
        <authorList>
            <person name="Adams T.M."/>
            <person name="Armitage A.D."/>
            <person name="Sobczyk M.K."/>
            <person name="Bates H.J."/>
            <person name="Dunwell J.M."/>
            <person name="Nellist C.F."/>
            <person name="Harrison R.J."/>
        </authorList>
    </citation>
    <scope>NUCLEOTIDE SEQUENCE [LARGE SCALE GENOMIC DNA]</scope>
    <source>
        <strain evidence="3 4">SCRP249</strain>
    </source>
</reference>
<feature type="compositionally biased region" description="Low complexity" evidence="2">
    <location>
        <begin position="318"/>
        <end position="345"/>
    </location>
</feature>
<keyword evidence="1" id="KW-0175">Coiled coil</keyword>
<feature type="coiled-coil region" evidence="1">
    <location>
        <begin position="62"/>
        <end position="103"/>
    </location>
</feature>
<dbReference type="PANTHER" id="PTHR23159:SF60">
    <property type="entry name" value="SPINDLE ASSEMBLY ABNORMAL PROTEIN 4"/>
    <property type="match status" value="1"/>
</dbReference>
<gene>
    <name evidence="3" type="ORF">PR001_g24489</name>
</gene>
<feature type="compositionally biased region" description="Low complexity" evidence="2">
    <location>
        <begin position="367"/>
        <end position="387"/>
    </location>
</feature>
<name>A0A6A3ICD6_9STRA</name>
<feature type="compositionally biased region" description="Low complexity" evidence="2">
    <location>
        <begin position="157"/>
        <end position="183"/>
    </location>
</feature>
<evidence type="ECO:0000313" key="4">
    <source>
        <dbReference type="Proteomes" id="UP000429607"/>
    </source>
</evidence>
<dbReference type="EMBL" id="QXFV01003132">
    <property type="protein sequence ID" value="KAE8979657.1"/>
    <property type="molecule type" value="Genomic_DNA"/>
</dbReference>
<protein>
    <recommendedName>
        <fullName evidence="5">Autophagy-related protein 16 domain-containing protein</fullName>
    </recommendedName>
</protein>
<feature type="compositionally biased region" description="Low complexity" evidence="2">
    <location>
        <begin position="513"/>
        <end position="530"/>
    </location>
</feature>
<dbReference type="PANTHER" id="PTHR23159">
    <property type="entry name" value="CENTROSOMAL PROTEIN 2"/>
    <property type="match status" value="1"/>
</dbReference>
<feature type="compositionally biased region" description="Pro residues" evidence="2">
    <location>
        <begin position="531"/>
        <end position="557"/>
    </location>
</feature>
<feature type="compositionally biased region" description="Low complexity" evidence="2">
    <location>
        <begin position="20"/>
        <end position="38"/>
    </location>
</feature>
<feature type="compositionally biased region" description="Basic and acidic residues" evidence="2">
    <location>
        <begin position="1"/>
        <end position="13"/>
    </location>
</feature>
<feature type="region of interest" description="Disordered" evidence="2">
    <location>
        <begin position="145"/>
        <end position="185"/>
    </location>
</feature>
<dbReference type="Proteomes" id="UP000429607">
    <property type="component" value="Unassembled WGS sequence"/>
</dbReference>